<feature type="compositionally biased region" description="Low complexity" evidence="1">
    <location>
        <begin position="219"/>
        <end position="228"/>
    </location>
</feature>
<feature type="signal peptide" evidence="3">
    <location>
        <begin position="1"/>
        <end position="19"/>
    </location>
</feature>
<keyword evidence="5" id="KW-1185">Reference proteome</keyword>
<protein>
    <recommendedName>
        <fullName evidence="6">Mid2 domain-containing protein</fullName>
    </recommendedName>
</protein>
<evidence type="ECO:0000313" key="5">
    <source>
        <dbReference type="Proteomes" id="UP000800036"/>
    </source>
</evidence>
<feature type="compositionally biased region" description="Pro residues" evidence="1">
    <location>
        <begin position="316"/>
        <end position="328"/>
    </location>
</feature>
<dbReference type="EMBL" id="ML976666">
    <property type="protein sequence ID" value="KAF1976649.1"/>
    <property type="molecule type" value="Genomic_DNA"/>
</dbReference>
<feature type="chain" id="PRO_5025598625" description="Mid2 domain-containing protein" evidence="3">
    <location>
        <begin position="20"/>
        <end position="350"/>
    </location>
</feature>
<keyword evidence="3" id="KW-0732">Signal</keyword>
<reference evidence="4" key="1">
    <citation type="journal article" date="2020" name="Stud. Mycol.">
        <title>101 Dothideomycetes genomes: a test case for predicting lifestyles and emergence of pathogens.</title>
        <authorList>
            <person name="Haridas S."/>
            <person name="Albert R."/>
            <person name="Binder M."/>
            <person name="Bloem J."/>
            <person name="Labutti K."/>
            <person name="Salamov A."/>
            <person name="Andreopoulos B."/>
            <person name="Baker S."/>
            <person name="Barry K."/>
            <person name="Bills G."/>
            <person name="Bluhm B."/>
            <person name="Cannon C."/>
            <person name="Castanera R."/>
            <person name="Culley D."/>
            <person name="Daum C."/>
            <person name="Ezra D."/>
            <person name="Gonzalez J."/>
            <person name="Henrissat B."/>
            <person name="Kuo A."/>
            <person name="Liang C."/>
            <person name="Lipzen A."/>
            <person name="Lutzoni F."/>
            <person name="Magnuson J."/>
            <person name="Mondo S."/>
            <person name="Nolan M."/>
            <person name="Ohm R."/>
            <person name="Pangilinan J."/>
            <person name="Park H.-J."/>
            <person name="Ramirez L."/>
            <person name="Alfaro M."/>
            <person name="Sun H."/>
            <person name="Tritt A."/>
            <person name="Yoshinaga Y."/>
            <person name="Zwiers L.-H."/>
            <person name="Turgeon B."/>
            <person name="Goodwin S."/>
            <person name="Spatafora J."/>
            <person name="Crous P."/>
            <person name="Grigoriev I."/>
        </authorList>
    </citation>
    <scope>NUCLEOTIDE SEQUENCE</scope>
    <source>
        <strain evidence="4">CBS 107.79</strain>
    </source>
</reference>
<organism evidence="4 5">
    <name type="scientific">Bimuria novae-zelandiae CBS 107.79</name>
    <dbReference type="NCBI Taxonomy" id="1447943"/>
    <lineage>
        <taxon>Eukaryota</taxon>
        <taxon>Fungi</taxon>
        <taxon>Dikarya</taxon>
        <taxon>Ascomycota</taxon>
        <taxon>Pezizomycotina</taxon>
        <taxon>Dothideomycetes</taxon>
        <taxon>Pleosporomycetidae</taxon>
        <taxon>Pleosporales</taxon>
        <taxon>Massarineae</taxon>
        <taxon>Didymosphaeriaceae</taxon>
        <taxon>Bimuria</taxon>
    </lineage>
</organism>
<sequence length="350" mass="37921">MQFLFFPVFFTLLPTIVLGFGHRPCYYANGTQTRSEEVRQCSNGVSTICCTLNRENKPGSELNETGGWTQDECLPNGLCQNRHMYNGVSKTNWWLEYCTNPDPTTRECLDVCRQTRDSAGGSRMTPCGESGDGSYNALLDERETTRWCCGDSDACCTNNIGVVELPKKFTGRAIKSSISLPSPSPTSSRVRSSQTLTQISSTQISSTQISSTQISSTQISSTQISLTPSPTPTESKAPEAEAGGLSPGLKATIGVGAAVGISAILLAAFFGHKTYEYRKQAKQRETQESYALQADIYGAKHIYAHSGFVPSELSPISPPAELPSPHPFRSPSELPLSETKSLPRLLTQGP</sequence>
<feature type="region of interest" description="Disordered" evidence="1">
    <location>
        <begin position="314"/>
        <end position="350"/>
    </location>
</feature>
<feature type="transmembrane region" description="Helical" evidence="2">
    <location>
        <begin position="251"/>
        <end position="270"/>
    </location>
</feature>
<gene>
    <name evidence="4" type="ORF">BU23DRAFT_31531</name>
</gene>
<proteinExistence type="predicted"/>
<evidence type="ECO:0008006" key="6">
    <source>
        <dbReference type="Google" id="ProtNLM"/>
    </source>
</evidence>
<keyword evidence="2" id="KW-1133">Transmembrane helix</keyword>
<evidence type="ECO:0000256" key="3">
    <source>
        <dbReference type="SAM" id="SignalP"/>
    </source>
</evidence>
<evidence type="ECO:0000313" key="4">
    <source>
        <dbReference type="EMBL" id="KAF1976649.1"/>
    </source>
</evidence>
<dbReference type="Proteomes" id="UP000800036">
    <property type="component" value="Unassembled WGS sequence"/>
</dbReference>
<dbReference type="AlphaFoldDB" id="A0A6A5VJP3"/>
<accession>A0A6A5VJP3</accession>
<feature type="region of interest" description="Disordered" evidence="1">
    <location>
        <begin position="219"/>
        <end position="244"/>
    </location>
</feature>
<keyword evidence="2" id="KW-0812">Transmembrane</keyword>
<evidence type="ECO:0000256" key="1">
    <source>
        <dbReference type="SAM" id="MobiDB-lite"/>
    </source>
</evidence>
<dbReference type="OrthoDB" id="5215637at2759"/>
<keyword evidence="2" id="KW-0472">Membrane</keyword>
<evidence type="ECO:0000256" key="2">
    <source>
        <dbReference type="SAM" id="Phobius"/>
    </source>
</evidence>
<name>A0A6A5VJP3_9PLEO</name>